<dbReference type="CDD" id="cd04301">
    <property type="entry name" value="NAT_SF"/>
    <property type="match status" value="1"/>
</dbReference>
<dbReference type="InterPro" id="IPR050832">
    <property type="entry name" value="Bact_Acetyltransf"/>
</dbReference>
<keyword evidence="3" id="KW-0812">Transmembrane</keyword>
<dbReference type="EMBL" id="HE964772">
    <property type="protein sequence ID" value="CCJ37429.1"/>
    <property type="molecule type" value="Genomic_DNA"/>
</dbReference>
<gene>
    <name evidence="5" type="primary">hisG3</name>
    <name evidence="5" type="ordered locus">BN140_2505</name>
</gene>
<dbReference type="InterPro" id="IPR000182">
    <property type="entry name" value="GNAT_dom"/>
</dbReference>
<dbReference type="STRING" id="1201294.BN140_2505"/>
<proteinExistence type="predicted"/>
<dbReference type="KEGG" id="mbg:BN140_2505"/>
<keyword evidence="6" id="KW-1185">Reference proteome</keyword>
<name>I7LNU4_METBM</name>
<dbReference type="PATRIC" id="fig|1201294.9.peg.2812"/>
<reference evidence="6" key="1">
    <citation type="journal article" date="2012" name="J. Bacteriol.">
        <title>Complete genome sequence of the hydrogenotrophic, methanogenic archaeon Methanoculleus bourgensis strain MS2T, isolated from a sewage sludge digester.</title>
        <authorList>
            <person name="Maus I."/>
            <person name="Wibberg D."/>
            <person name="Stantscheff R."/>
            <person name="Eikmeyer F.G."/>
            <person name="Seffner A."/>
            <person name="Boelter J."/>
            <person name="Szczepanowski R."/>
            <person name="Blom J."/>
            <person name="Jaenicke S."/>
            <person name="Konig H."/>
            <person name="Puhler A."/>
            <person name="Schluter A."/>
        </authorList>
    </citation>
    <scope>NUCLEOTIDE SEQUENCE [LARGE SCALE GENOMIC DNA]</scope>
    <source>
        <strain evidence="6">ATCC 43281 / DSM 3045 / OCM 15 / MS2</strain>
    </source>
</reference>
<dbReference type="AlphaFoldDB" id="I7LNU4"/>
<dbReference type="BioCyc" id="MBOU1201294:BN140_RS12415-MONOMER"/>
<keyword evidence="3" id="KW-0472">Membrane</keyword>
<dbReference type="Pfam" id="PF00583">
    <property type="entry name" value="Acetyltransf_1"/>
    <property type="match status" value="1"/>
</dbReference>
<evidence type="ECO:0000259" key="4">
    <source>
        <dbReference type="PROSITE" id="PS51186"/>
    </source>
</evidence>
<dbReference type="PROSITE" id="PS51186">
    <property type="entry name" value="GNAT"/>
    <property type="match status" value="1"/>
</dbReference>
<feature type="transmembrane region" description="Helical" evidence="3">
    <location>
        <begin position="20"/>
        <end position="38"/>
    </location>
</feature>
<evidence type="ECO:0000256" key="3">
    <source>
        <dbReference type="SAM" id="Phobius"/>
    </source>
</evidence>
<dbReference type="GO" id="GO:0003879">
    <property type="term" value="F:ATP phosphoribosyltransferase activity"/>
    <property type="evidence" value="ECO:0007669"/>
    <property type="project" value="UniProtKB-EC"/>
</dbReference>
<dbReference type="Proteomes" id="UP000009007">
    <property type="component" value="Chromosome I"/>
</dbReference>
<keyword evidence="5" id="KW-0328">Glycosyltransferase</keyword>
<dbReference type="PANTHER" id="PTHR43877">
    <property type="entry name" value="AMINOALKYLPHOSPHONATE N-ACETYLTRANSFERASE-RELATED-RELATED"/>
    <property type="match status" value="1"/>
</dbReference>
<evidence type="ECO:0000256" key="1">
    <source>
        <dbReference type="ARBA" id="ARBA00022679"/>
    </source>
</evidence>
<dbReference type="InterPro" id="IPR016181">
    <property type="entry name" value="Acyl_CoA_acyltransferase"/>
</dbReference>
<dbReference type="NCBIfam" id="TIGR01575">
    <property type="entry name" value="rimI"/>
    <property type="match status" value="1"/>
</dbReference>
<dbReference type="PANTHER" id="PTHR43877:SF2">
    <property type="entry name" value="AMINOALKYLPHOSPHONATE N-ACETYLTRANSFERASE-RELATED"/>
    <property type="match status" value="1"/>
</dbReference>
<keyword evidence="2" id="KW-0012">Acyltransferase</keyword>
<evidence type="ECO:0000313" key="5">
    <source>
        <dbReference type="EMBL" id="CCJ37429.1"/>
    </source>
</evidence>
<evidence type="ECO:0000313" key="6">
    <source>
        <dbReference type="Proteomes" id="UP000009007"/>
    </source>
</evidence>
<dbReference type="EC" id="2.4.2.17" evidence="5"/>
<feature type="domain" description="N-acetyltransferase" evidence="4">
    <location>
        <begin position="49"/>
        <end position="196"/>
    </location>
</feature>
<dbReference type="GO" id="GO:0008080">
    <property type="term" value="F:N-acetyltransferase activity"/>
    <property type="evidence" value="ECO:0007669"/>
    <property type="project" value="InterPro"/>
</dbReference>
<dbReference type="InterPro" id="IPR006464">
    <property type="entry name" value="AcTrfase_RimI/Ard1"/>
</dbReference>
<protein>
    <submittedName>
        <fullName evidence="5">ATP phosphoribosyltransferase</fullName>
        <ecNumber evidence="5">2.4.2.17</ecNumber>
    </submittedName>
</protein>
<accession>I7LNU4</accession>
<keyword evidence="1 5" id="KW-0808">Transferase</keyword>
<keyword evidence="3" id="KW-1133">Transmembrane helix</keyword>
<evidence type="ECO:0000256" key="2">
    <source>
        <dbReference type="ARBA" id="ARBA00023315"/>
    </source>
</evidence>
<sequence length="197" mass="22558">MLSRTDRSKTIDLNHRNRHSYVPIILSSGTILGGVLKVRDLVTMMPLQLTIRRAQPADIPQIVAIERIAFIDPWDERTLRESLALYPDTFFVAQSNGDLAGFVAAGLEDTGDELYGHIMNIAVAPEYRRRGIGKRLIRRLEKEFMLAGASGVQLEVRITNTGAQEFYRRLGYREVFQIACYYANEEDALVMMKWFRF</sequence>
<dbReference type="Gene3D" id="3.40.630.30">
    <property type="match status" value="1"/>
</dbReference>
<dbReference type="HOGENOM" id="CLU_013985_23_0_2"/>
<dbReference type="SUPFAM" id="SSF55729">
    <property type="entry name" value="Acyl-CoA N-acyltransferases (Nat)"/>
    <property type="match status" value="1"/>
</dbReference>
<organism evidence="5 6">
    <name type="scientific">Methanoculleus bourgensis (strain ATCC 43281 / DSM 3045 / OCM 15 / MS2)</name>
    <name type="common">Methanogenium bourgense</name>
    <dbReference type="NCBI Taxonomy" id="1201294"/>
    <lineage>
        <taxon>Archaea</taxon>
        <taxon>Methanobacteriati</taxon>
        <taxon>Methanobacteriota</taxon>
        <taxon>Stenosarchaea group</taxon>
        <taxon>Methanomicrobia</taxon>
        <taxon>Methanomicrobiales</taxon>
        <taxon>Methanomicrobiaceae</taxon>
        <taxon>Methanoculleus</taxon>
    </lineage>
</organism>